<keyword evidence="2" id="KW-1185">Reference proteome</keyword>
<evidence type="ECO:0000313" key="1">
    <source>
        <dbReference type="EMBL" id="VDM78828.1"/>
    </source>
</evidence>
<protein>
    <submittedName>
        <fullName evidence="1">Uncharacterized protein</fullName>
    </submittedName>
</protein>
<dbReference type="AlphaFoldDB" id="A0A3P7LI17"/>
<proteinExistence type="predicted"/>
<evidence type="ECO:0000313" key="2">
    <source>
        <dbReference type="Proteomes" id="UP000270094"/>
    </source>
</evidence>
<organism evidence="1 2">
    <name type="scientific">Strongylus vulgaris</name>
    <name type="common">Blood worm</name>
    <dbReference type="NCBI Taxonomy" id="40348"/>
    <lineage>
        <taxon>Eukaryota</taxon>
        <taxon>Metazoa</taxon>
        <taxon>Ecdysozoa</taxon>
        <taxon>Nematoda</taxon>
        <taxon>Chromadorea</taxon>
        <taxon>Rhabditida</taxon>
        <taxon>Rhabditina</taxon>
        <taxon>Rhabditomorpha</taxon>
        <taxon>Strongyloidea</taxon>
        <taxon>Strongylidae</taxon>
        <taxon>Strongylus</taxon>
    </lineage>
</organism>
<dbReference type="Proteomes" id="UP000270094">
    <property type="component" value="Unassembled WGS sequence"/>
</dbReference>
<gene>
    <name evidence="1" type="ORF">SVUK_LOCUS13826</name>
</gene>
<dbReference type="EMBL" id="UYYB01103075">
    <property type="protein sequence ID" value="VDM78828.1"/>
    <property type="molecule type" value="Genomic_DNA"/>
</dbReference>
<sequence>MHEASHLGIHCEEHGDIGIGGGGGGGGMHCEEHGDFGIGGGGGGSCKTYCIDRIYSLILQTYTHNTCVSAMWLAAIRADIINPLPALLSVSFPRNSLKFLPNQILLWGPDFA</sequence>
<name>A0A3P7LI17_STRVU</name>
<reference evidence="1 2" key="1">
    <citation type="submission" date="2018-11" db="EMBL/GenBank/DDBJ databases">
        <authorList>
            <consortium name="Pathogen Informatics"/>
        </authorList>
    </citation>
    <scope>NUCLEOTIDE SEQUENCE [LARGE SCALE GENOMIC DNA]</scope>
</reference>
<accession>A0A3P7LI17</accession>